<proteinExistence type="predicted"/>
<organism evidence="6 7">
    <name type="scientific">Populus alba x Populus x berolinensis</name>
    <dbReference type="NCBI Taxonomy" id="444605"/>
    <lineage>
        <taxon>Eukaryota</taxon>
        <taxon>Viridiplantae</taxon>
        <taxon>Streptophyta</taxon>
        <taxon>Embryophyta</taxon>
        <taxon>Tracheophyta</taxon>
        <taxon>Spermatophyta</taxon>
        <taxon>Magnoliopsida</taxon>
        <taxon>eudicotyledons</taxon>
        <taxon>Gunneridae</taxon>
        <taxon>Pentapetalae</taxon>
        <taxon>rosids</taxon>
        <taxon>fabids</taxon>
        <taxon>Malpighiales</taxon>
        <taxon>Salicaceae</taxon>
        <taxon>Saliceae</taxon>
        <taxon>Populus</taxon>
    </lineage>
</organism>
<dbReference type="EMBL" id="JAQIZT010000012">
    <property type="protein sequence ID" value="KAJ6976381.1"/>
    <property type="molecule type" value="Genomic_DNA"/>
</dbReference>
<keyword evidence="3" id="KW-0862">Zinc</keyword>
<evidence type="ECO:0000256" key="3">
    <source>
        <dbReference type="ARBA" id="ARBA00022833"/>
    </source>
</evidence>
<gene>
    <name evidence="6" type="ORF">NC653_028492</name>
</gene>
<dbReference type="InterPro" id="IPR003656">
    <property type="entry name" value="Znf_BED"/>
</dbReference>
<dbReference type="GO" id="GO:0003677">
    <property type="term" value="F:DNA binding"/>
    <property type="evidence" value="ECO:0007669"/>
    <property type="project" value="InterPro"/>
</dbReference>
<dbReference type="SUPFAM" id="SSF57667">
    <property type="entry name" value="beta-beta-alpha zinc fingers"/>
    <property type="match status" value="1"/>
</dbReference>
<feature type="compositionally biased region" description="Low complexity" evidence="4">
    <location>
        <begin position="127"/>
        <end position="136"/>
    </location>
</feature>
<dbReference type="AlphaFoldDB" id="A0AAD6M092"/>
<dbReference type="SMART" id="SM00614">
    <property type="entry name" value="ZnF_BED"/>
    <property type="match status" value="1"/>
</dbReference>
<feature type="region of interest" description="Disordered" evidence="4">
    <location>
        <begin position="95"/>
        <end position="147"/>
    </location>
</feature>
<keyword evidence="1" id="KW-0479">Metal-binding</keyword>
<dbReference type="InterPro" id="IPR036236">
    <property type="entry name" value="Znf_C2H2_sf"/>
</dbReference>
<evidence type="ECO:0000313" key="6">
    <source>
        <dbReference type="EMBL" id="KAJ6976381.1"/>
    </source>
</evidence>
<comment type="caution">
    <text evidence="6">The sequence shown here is derived from an EMBL/GenBank/DDBJ whole genome shotgun (WGS) entry which is preliminary data.</text>
</comment>
<dbReference type="GO" id="GO:0008270">
    <property type="term" value="F:zinc ion binding"/>
    <property type="evidence" value="ECO:0007669"/>
    <property type="project" value="UniProtKB-KW"/>
</dbReference>
<keyword evidence="7" id="KW-1185">Reference proteome</keyword>
<keyword evidence="2" id="KW-0863">Zinc-finger</keyword>
<evidence type="ECO:0000313" key="7">
    <source>
        <dbReference type="Proteomes" id="UP001164929"/>
    </source>
</evidence>
<dbReference type="Pfam" id="PF02892">
    <property type="entry name" value="zf-BED"/>
    <property type="match status" value="1"/>
</dbReference>
<sequence length="147" mass="16159">MELENYLRGRDGFWAVACGVDMDHPKSMMEVALIQNVDPVDIGLGSSEKGTTVVPTKRKKTMTSVYLKFFETAPDGKSRRCKFCGQSYSIATATGNLGRHLSNRHPGYDKSGDSVTSSAPQPITVVKKAQQQGKQQMDYDPSKLVAR</sequence>
<evidence type="ECO:0000256" key="1">
    <source>
        <dbReference type="ARBA" id="ARBA00022723"/>
    </source>
</evidence>
<name>A0AAD6M092_9ROSI</name>
<reference evidence="6" key="1">
    <citation type="journal article" date="2023" name="Mol. Ecol. Resour.">
        <title>Chromosome-level genome assembly of a triploid poplar Populus alba 'Berolinensis'.</title>
        <authorList>
            <person name="Chen S."/>
            <person name="Yu Y."/>
            <person name="Wang X."/>
            <person name="Wang S."/>
            <person name="Zhang T."/>
            <person name="Zhou Y."/>
            <person name="He R."/>
            <person name="Meng N."/>
            <person name="Wang Y."/>
            <person name="Liu W."/>
            <person name="Liu Z."/>
            <person name="Liu J."/>
            <person name="Guo Q."/>
            <person name="Huang H."/>
            <person name="Sederoff R.R."/>
            <person name="Wang G."/>
            <person name="Qu G."/>
            <person name="Chen S."/>
        </authorList>
    </citation>
    <scope>NUCLEOTIDE SEQUENCE</scope>
    <source>
        <strain evidence="6">SC-2020</strain>
    </source>
</reference>
<evidence type="ECO:0000256" key="4">
    <source>
        <dbReference type="SAM" id="MobiDB-lite"/>
    </source>
</evidence>
<dbReference type="Proteomes" id="UP001164929">
    <property type="component" value="Chromosome 12"/>
</dbReference>
<protein>
    <recommendedName>
        <fullName evidence="5">BED-type domain-containing protein</fullName>
    </recommendedName>
</protein>
<evidence type="ECO:0000259" key="5">
    <source>
        <dbReference type="Pfam" id="PF02892"/>
    </source>
</evidence>
<evidence type="ECO:0000256" key="2">
    <source>
        <dbReference type="ARBA" id="ARBA00022771"/>
    </source>
</evidence>
<accession>A0AAD6M092</accession>
<feature type="domain" description="BED-type" evidence="5">
    <location>
        <begin position="65"/>
        <end position="106"/>
    </location>
</feature>